<reference evidence="2 3" key="1">
    <citation type="submission" date="2021-08" db="EMBL/GenBank/DDBJ databases">
        <title>complete genome sequencing of Deefgea sp. D25.</title>
        <authorList>
            <person name="Bae J.-W."/>
            <person name="Gim D.-H."/>
        </authorList>
    </citation>
    <scope>NUCLEOTIDE SEQUENCE [LARGE SCALE GENOMIC DNA]</scope>
    <source>
        <strain evidence="2 3">D25</strain>
    </source>
</reference>
<keyword evidence="2" id="KW-0282">Flagellum</keyword>
<evidence type="ECO:0000313" key="2">
    <source>
        <dbReference type="EMBL" id="QZA79201.1"/>
    </source>
</evidence>
<dbReference type="EMBL" id="CP081150">
    <property type="protein sequence ID" value="QZA79201.1"/>
    <property type="molecule type" value="Genomic_DNA"/>
</dbReference>
<accession>A0ABX8Z9F9</accession>
<gene>
    <name evidence="2" type="ORF">K4H28_07345</name>
</gene>
<dbReference type="RefSeq" id="WP_221007720.1">
    <property type="nucleotide sequence ID" value="NZ_CP081150.1"/>
</dbReference>
<keyword evidence="3" id="KW-1185">Reference proteome</keyword>
<evidence type="ECO:0000256" key="1">
    <source>
        <dbReference type="SAM" id="MobiDB-lite"/>
    </source>
</evidence>
<dbReference type="PANTHER" id="PTHR37166:SF1">
    <property type="entry name" value="PROTEIN FLAG"/>
    <property type="match status" value="1"/>
</dbReference>
<keyword evidence="2" id="KW-0966">Cell projection</keyword>
<protein>
    <submittedName>
        <fullName evidence="2">Flagellar protein FlaG</fullName>
    </submittedName>
</protein>
<proteinExistence type="predicted"/>
<sequence>MQISSVNTVPSVAPQLRQDEATNSALSAAVSAEKSSMQISANPIAVQPVDEKEFAKQIDDSVKKINETVKSLNPNVGLEFSTDEDTQIRLVKLIDIQSKEVLRQIPNEEVLAIAKALDKLQGLLVRDKA</sequence>
<organism evidence="2 3">
    <name type="scientific">Deefgea tanakiae</name>
    <dbReference type="NCBI Taxonomy" id="2865840"/>
    <lineage>
        <taxon>Bacteria</taxon>
        <taxon>Pseudomonadati</taxon>
        <taxon>Pseudomonadota</taxon>
        <taxon>Betaproteobacteria</taxon>
        <taxon>Neisseriales</taxon>
        <taxon>Chitinibacteraceae</taxon>
        <taxon>Deefgea</taxon>
    </lineage>
</organism>
<name>A0ABX8Z9F9_9NEIS</name>
<dbReference type="Pfam" id="PF03646">
    <property type="entry name" value="FlaG"/>
    <property type="match status" value="1"/>
</dbReference>
<dbReference type="Proteomes" id="UP000825679">
    <property type="component" value="Chromosome"/>
</dbReference>
<dbReference type="InterPro" id="IPR005186">
    <property type="entry name" value="FlaG"/>
</dbReference>
<dbReference type="PANTHER" id="PTHR37166">
    <property type="entry name" value="PROTEIN FLAG"/>
    <property type="match status" value="1"/>
</dbReference>
<feature type="compositionally biased region" description="Polar residues" evidence="1">
    <location>
        <begin position="1"/>
        <end position="10"/>
    </location>
</feature>
<keyword evidence="2" id="KW-0969">Cilium</keyword>
<feature type="region of interest" description="Disordered" evidence="1">
    <location>
        <begin position="1"/>
        <end position="27"/>
    </location>
</feature>
<evidence type="ECO:0000313" key="3">
    <source>
        <dbReference type="Proteomes" id="UP000825679"/>
    </source>
</evidence>
<dbReference type="InterPro" id="IPR035924">
    <property type="entry name" value="FlaG-like_sf"/>
</dbReference>
<dbReference type="Gene3D" id="3.30.160.170">
    <property type="entry name" value="FlaG-like"/>
    <property type="match status" value="1"/>
</dbReference>
<dbReference type="SUPFAM" id="SSF160214">
    <property type="entry name" value="FlaG-like"/>
    <property type="match status" value="1"/>
</dbReference>